<dbReference type="Proteomes" id="UP000006727">
    <property type="component" value="Chromosome 12"/>
</dbReference>
<proteinExistence type="predicted"/>
<dbReference type="EMBL" id="ABEU02000012">
    <property type="protein sequence ID" value="PNR44039.1"/>
    <property type="molecule type" value="Genomic_DNA"/>
</dbReference>
<dbReference type="Gramene" id="Pp3c12_17879V3.1">
    <property type="protein sequence ID" value="PAC:32973067.CDS.1"/>
    <property type="gene ID" value="Pp3c12_17879"/>
</dbReference>
<sequence>MEEVNALRNANDALRLRVSALSETYYQWKVATILSVDRGRQMAMEFKKVDNEYLQHNVRRDFGLTSWANSDDLFPSELPMQASDPSKIDWAKLDFDHANAMSCHDLQMRPEV</sequence>
<reference evidence="1 3" key="2">
    <citation type="journal article" date="2018" name="Plant J.">
        <title>The Physcomitrella patens chromosome-scale assembly reveals moss genome structure and evolution.</title>
        <authorList>
            <person name="Lang D."/>
            <person name="Ullrich K.K."/>
            <person name="Murat F."/>
            <person name="Fuchs J."/>
            <person name="Jenkins J."/>
            <person name="Haas F.B."/>
            <person name="Piednoel M."/>
            <person name="Gundlach H."/>
            <person name="Van Bel M."/>
            <person name="Meyberg R."/>
            <person name="Vives C."/>
            <person name="Morata J."/>
            <person name="Symeonidi A."/>
            <person name="Hiss M."/>
            <person name="Muchero W."/>
            <person name="Kamisugi Y."/>
            <person name="Saleh O."/>
            <person name="Blanc G."/>
            <person name="Decker E.L."/>
            <person name="van Gessel N."/>
            <person name="Grimwood J."/>
            <person name="Hayes R.D."/>
            <person name="Graham S.W."/>
            <person name="Gunter L.E."/>
            <person name="McDaniel S.F."/>
            <person name="Hoernstein S.N.W."/>
            <person name="Larsson A."/>
            <person name="Li F.W."/>
            <person name="Perroud P.F."/>
            <person name="Phillips J."/>
            <person name="Ranjan P."/>
            <person name="Rokshar D.S."/>
            <person name="Rothfels C.J."/>
            <person name="Schneider L."/>
            <person name="Shu S."/>
            <person name="Stevenson D.W."/>
            <person name="Thummler F."/>
            <person name="Tillich M."/>
            <person name="Villarreal Aguilar J.C."/>
            <person name="Widiez T."/>
            <person name="Wong G.K."/>
            <person name="Wymore A."/>
            <person name="Zhang Y."/>
            <person name="Zimmer A.D."/>
            <person name="Quatrano R.S."/>
            <person name="Mayer K.F.X."/>
            <person name="Goodstein D."/>
            <person name="Casacuberta J.M."/>
            <person name="Vandepoele K."/>
            <person name="Reski R."/>
            <person name="Cuming A.C."/>
            <person name="Tuskan G.A."/>
            <person name="Maumus F."/>
            <person name="Salse J."/>
            <person name="Schmutz J."/>
            <person name="Rensing S.A."/>
        </authorList>
    </citation>
    <scope>NUCLEOTIDE SEQUENCE [LARGE SCALE GENOMIC DNA]</scope>
    <source>
        <strain evidence="2 3">cv. Gransden 2004</strain>
    </source>
</reference>
<name>A0A2K1JR82_PHYPA</name>
<dbReference type="InParanoid" id="A0A2K1JR82"/>
<evidence type="ECO:0000313" key="1">
    <source>
        <dbReference type="EMBL" id="PNR44039.1"/>
    </source>
</evidence>
<organism evidence="1">
    <name type="scientific">Physcomitrium patens</name>
    <name type="common">Spreading-leaved earth moss</name>
    <name type="synonym">Physcomitrella patens</name>
    <dbReference type="NCBI Taxonomy" id="3218"/>
    <lineage>
        <taxon>Eukaryota</taxon>
        <taxon>Viridiplantae</taxon>
        <taxon>Streptophyta</taxon>
        <taxon>Embryophyta</taxon>
        <taxon>Bryophyta</taxon>
        <taxon>Bryophytina</taxon>
        <taxon>Bryopsida</taxon>
        <taxon>Funariidae</taxon>
        <taxon>Funariales</taxon>
        <taxon>Funariaceae</taxon>
        <taxon>Physcomitrium</taxon>
    </lineage>
</organism>
<dbReference type="EnsemblPlants" id="Pp3c12_17880V3.1">
    <property type="protein sequence ID" value="PAC:32974234.CDS.1"/>
    <property type="gene ID" value="Pp3c12_17880"/>
</dbReference>
<evidence type="ECO:0000313" key="2">
    <source>
        <dbReference type="EnsemblPlants" id="PAC:32973067.CDS.1"/>
    </source>
</evidence>
<gene>
    <name evidence="1" type="ORF">PHYPA_016422</name>
</gene>
<reference evidence="1 3" key="1">
    <citation type="journal article" date="2008" name="Science">
        <title>The Physcomitrella genome reveals evolutionary insights into the conquest of land by plants.</title>
        <authorList>
            <person name="Rensing S."/>
            <person name="Lang D."/>
            <person name="Zimmer A."/>
            <person name="Terry A."/>
            <person name="Salamov A."/>
            <person name="Shapiro H."/>
            <person name="Nishiyama T."/>
            <person name="Perroud P.-F."/>
            <person name="Lindquist E."/>
            <person name="Kamisugi Y."/>
            <person name="Tanahashi T."/>
            <person name="Sakakibara K."/>
            <person name="Fujita T."/>
            <person name="Oishi K."/>
            <person name="Shin-I T."/>
            <person name="Kuroki Y."/>
            <person name="Toyoda A."/>
            <person name="Suzuki Y."/>
            <person name="Hashimoto A."/>
            <person name="Yamaguchi K."/>
            <person name="Sugano A."/>
            <person name="Kohara Y."/>
            <person name="Fujiyama A."/>
            <person name="Anterola A."/>
            <person name="Aoki S."/>
            <person name="Ashton N."/>
            <person name="Barbazuk W.B."/>
            <person name="Barker E."/>
            <person name="Bennetzen J."/>
            <person name="Bezanilla M."/>
            <person name="Blankenship R."/>
            <person name="Cho S.H."/>
            <person name="Dutcher S."/>
            <person name="Estelle M."/>
            <person name="Fawcett J.A."/>
            <person name="Gundlach H."/>
            <person name="Hanada K."/>
            <person name="Heyl A."/>
            <person name="Hicks K.A."/>
            <person name="Hugh J."/>
            <person name="Lohr M."/>
            <person name="Mayer K."/>
            <person name="Melkozernov A."/>
            <person name="Murata T."/>
            <person name="Nelson D."/>
            <person name="Pils B."/>
            <person name="Prigge M."/>
            <person name="Reiss B."/>
            <person name="Renner T."/>
            <person name="Rombauts S."/>
            <person name="Rushton P."/>
            <person name="Sanderfoot A."/>
            <person name="Schween G."/>
            <person name="Shiu S.-H."/>
            <person name="Stueber K."/>
            <person name="Theodoulou F.L."/>
            <person name="Tu H."/>
            <person name="Van de Peer Y."/>
            <person name="Verrier P.J."/>
            <person name="Waters E."/>
            <person name="Wood A."/>
            <person name="Yang L."/>
            <person name="Cove D."/>
            <person name="Cuming A."/>
            <person name="Hasebe M."/>
            <person name="Lucas S."/>
            <person name="Mishler D.B."/>
            <person name="Reski R."/>
            <person name="Grigoriev I."/>
            <person name="Quatrano R.S."/>
            <person name="Boore J.L."/>
        </authorList>
    </citation>
    <scope>NUCLEOTIDE SEQUENCE [LARGE SCALE GENOMIC DNA]</scope>
    <source>
        <strain evidence="2 3">cv. Gransden 2004</strain>
    </source>
</reference>
<dbReference type="EnsemblPlants" id="Pp3c12_17879V3.1">
    <property type="protein sequence ID" value="PAC:32973067.CDS.1"/>
    <property type="gene ID" value="Pp3c12_17879"/>
</dbReference>
<protein>
    <submittedName>
        <fullName evidence="1 2">Uncharacterized protein</fullName>
    </submittedName>
</protein>
<evidence type="ECO:0000313" key="3">
    <source>
        <dbReference type="Proteomes" id="UP000006727"/>
    </source>
</evidence>
<dbReference type="Gramene" id="Pp3c12_17880V3.1">
    <property type="protein sequence ID" value="PAC:32974234.CDS.1"/>
    <property type="gene ID" value="Pp3c12_17880"/>
</dbReference>
<dbReference type="AlphaFoldDB" id="A0A2K1JR82"/>
<keyword evidence="3" id="KW-1185">Reference proteome</keyword>
<reference evidence="2" key="3">
    <citation type="submission" date="2020-12" db="UniProtKB">
        <authorList>
            <consortium name="EnsemblPlants"/>
        </authorList>
    </citation>
    <scope>IDENTIFICATION</scope>
</reference>
<accession>A0A2K1JR82</accession>